<evidence type="ECO:0000313" key="2">
    <source>
        <dbReference type="Proteomes" id="UP000076935"/>
    </source>
</evidence>
<dbReference type="STRING" id="29332.AWH48_11985"/>
<dbReference type="AlphaFoldDB" id="A0A177L9H7"/>
<dbReference type="Proteomes" id="UP000076935">
    <property type="component" value="Unassembled WGS sequence"/>
</dbReference>
<reference evidence="1 2" key="1">
    <citation type="submission" date="2016-01" db="EMBL/GenBank/DDBJ databases">
        <title>Investigation of taxonomic status of Bacillus aminovorans.</title>
        <authorList>
            <person name="Verma A."/>
            <person name="Pal Y."/>
            <person name="Krishnamurthi S."/>
        </authorList>
    </citation>
    <scope>NUCLEOTIDE SEQUENCE [LARGE SCALE GENOMIC DNA]</scope>
    <source>
        <strain evidence="1 2">DSM 1314</strain>
    </source>
</reference>
<dbReference type="RefSeq" id="WP_094777148.1">
    <property type="nucleotide sequence ID" value="NZ_JBCNAN010000021.1"/>
</dbReference>
<dbReference type="EMBL" id="LQWY01000014">
    <property type="protein sequence ID" value="OAH61947.1"/>
    <property type="molecule type" value="Genomic_DNA"/>
</dbReference>
<comment type="caution">
    <text evidence="1">The sequence shown here is derived from an EMBL/GenBank/DDBJ whole genome shotgun (WGS) entry which is preliminary data.</text>
</comment>
<sequence length="231" mass="26328">MLKLFTLEDILYRLTDRCKKNKNSNLGKMMQIFSDELELLQETNIRIEEWREIDNAEGLALDEIGEDLKQPRGIAADEVYRVLLKAKSAGNQSNGDINSLIRVISIALNVRPYEVKIYELWDDTPEHYFISPHQYSTVEKNEPKPAAIKINSFPIERLNETALSPNHFYKLVRSSMSAGVELEELVLEGTFEFGDMDMEEDETKGFSDIEGEIGGYLGIAFSSDNEIDLPI</sequence>
<proteinExistence type="predicted"/>
<keyword evidence="2" id="KW-1185">Reference proteome</keyword>
<evidence type="ECO:0008006" key="3">
    <source>
        <dbReference type="Google" id="ProtNLM"/>
    </source>
</evidence>
<protein>
    <recommendedName>
        <fullName evidence="3">DUF2612 domain-containing protein</fullName>
    </recommendedName>
</protein>
<accession>A0A177L9H7</accession>
<organism evidence="1 2">
    <name type="scientific">Domibacillus aminovorans</name>
    <dbReference type="NCBI Taxonomy" id="29332"/>
    <lineage>
        <taxon>Bacteria</taxon>
        <taxon>Bacillati</taxon>
        <taxon>Bacillota</taxon>
        <taxon>Bacilli</taxon>
        <taxon>Bacillales</taxon>
        <taxon>Bacillaceae</taxon>
        <taxon>Domibacillus</taxon>
    </lineage>
</organism>
<evidence type="ECO:0000313" key="1">
    <source>
        <dbReference type="EMBL" id="OAH61947.1"/>
    </source>
</evidence>
<gene>
    <name evidence="1" type="ORF">AWH49_11025</name>
</gene>
<name>A0A177L9H7_9BACI</name>